<dbReference type="GO" id="GO:0005634">
    <property type="term" value="C:nucleus"/>
    <property type="evidence" value="ECO:0007669"/>
    <property type="project" value="TreeGrafter"/>
</dbReference>
<dbReference type="GO" id="GO:0003677">
    <property type="term" value="F:DNA binding"/>
    <property type="evidence" value="ECO:0007669"/>
    <property type="project" value="TreeGrafter"/>
</dbReference>
<evidence type="ECO:0000256" key="6">
    <source>
        <dbReference type="SAM" id="MobiDB-lite"/>
    </source>
</evidence>
<dbReference type="EMBL" id="KL648566">
    <property type="protein sequence ID" value="KEY68636.1"/>
    <property type="molecule type" value="Genomic_DNA"/>
</dbReference>
<dbReference type="Pfam" id="PF00145">
    <property type="entry name" value="DNA_methylase"/>
    <property type="match status" value="2"/>
</dbReference>
<dbReference type="PRINTS" id="PR00105">
    <property type="entry name" value="C5METTRFRASE"/>
</dbReference>
<keyword evidence="4 5" id="KW-0949">S-adenosyl-L-methionine</keyword>
<dbReference type="PANTHER" id="PTHR10629:SF52">
    <property type="entry name" value="DNA (CYTOSINE-5)-METHYLTRANSFERASE 1"/>
    <property type="match status" value="1"/>
</dbReference>
<dbReference type="InterPro" id="IPR050390">
    <property type="entry name" value="C5-Methyltransferase"/>
</dbReference>
<keyword evidence="2 5" id="KW-0489">Methyltransferase</keyword>
<reference evidence="7 8" key="1">
    <citation type="journal article" date="2014" name="BMC Genomics">
        <title>Comparative genome sequencing reveals chemotype-specific gene clusters in the toxigenic black mold Stachybotrys.</title>
        <authorList>
            <person name="Semeiks J."/>
            <person name="Borek D."/>
            <person name="Otwinowski Z."/>
            <person name="Grishin N.V."/>
        </authorList>
    </citation>
    <scope>NUCLEOTIDE SEQUENCE [LARGE SCALE GENOMIC DNA]</scope>
    <source>
        <strain evidence="8">CBS 109288 / IBT 7711</strain>
    </source>
</reference>
<evidence type="ECO:0000256" key="3">
    <source>
        <dbReference type="ARBA" id="ARBA00022679"/>
    </source>
</evidence>
<dbReference type="PROSITE" id="PS51679">
    <property type="entry name" value="SAM_MT_C5"/>
    <property type="match status" value="1"/>
</dbReference>
<dbReference type="InterPro" id="IPR029063">
    <property type="entry name" value="SAM-dependent_MTases_sf"/>
</dbReference>
<dbReference type="SUPFAM" id="SSF53335">
    <property type="entry name" value="S-adenosyl-L-methionine-dependent methyltransferases"/>
    <property type="match status" value="1"/>
</dbReference>
<accession>A0A084ATK7</accession>
<sequence>MVPVRSTAHHEPDAMRSTAEHEAAIQRRRRERSSSTSSSCTLGGDDSRELDDFFKDEVIDLTIEDSTSLNDGLHHHTVLPLAAVSTAAGKIKPGDCIEIQNTTLGKYDVNFLQVESIGRDTDQQNKISGIPLTRTRHLLGKLPQKLNEVCMILHLDRENNQTSQPLLVGVEPFKVLRKRTLVLTNTVYPQNRPNTSPFQDGTILSSEDMEHFGELVCRWKLRVYFKMAGRRTRPEEEALERVQEEEVSDDQYRIADEVLCNRWRGGREPGGSWSPDATQTPIDLEDESSTTSRVSSTSLRKYTLFDSFSGAGGVSRGAKMAGFRVAFAVDKAQAVWDTYQTNFPEAKLYKMSVDQFVQTTTNVPIRVDILHLSPPCQYFSPAHTIQSAHDDANIFALFGCNELIKKTRPRIITLEETFGITHERHMVYFRALIGDLTQFGYSVRWKVVRLCTWGSAQDRKRLILIAAAPGEKLPPFPRDTHAETADDGLKTFTTIHQAIRGIRHGDNQHDLDKVRYYNPRRPQYDPNQLAMTITASGGDMYYPDGTREFTLREFASLQGFPRYHQFEGNKTATKRQIGNAFPPSTVKVLYEHLKTWLLQQDGMEPWGPSQNDIILIDDSTDMNAESSSGGRLASSVSMNGRVAMCVDPASQAVSNVEEVLMMDVIDLT</sequence>
<dbReference type="GO" id="GO:0032259">
    <property type="term" value="P:methylation"/>
    <property type="evidence" value="ECO:0007669"/>
    <property type="project" value="UniProtKB-KW"/>
</dbReference>
<dbReference type="HOGENOM" id="CLU_012943_2_2_1"/>
<feature type="region of interest" description="Disordered" evidence="6">
    <location>
        <begin position="1"/>
        <end position="44"/>
    </location>
</feature>
<dbReference type="EC" id="2.1.1.37" evidence="1"/>
<keyword evidence="3 5" id="KW-0808">Transferase</keyword>
<dbReference type="Gene3D" id="3.40.50.150">
    <property type="entry name" value="Vaccinia Virus protein VP39"/>
    <property type="match status" value="1"/>
</dbReference>
<dbReference type="GO" id="GO:0044027">
    <property type="term" value="P:negative regulation of gene expression via chromosomal CpG island methylation"/>
    <property type="evidence" value="ECO:0007669"/>
    <property type="project" value="TreeGrafter"/>
</dbReference>
<evidence type="ECO:0000256" key="1">
    <source>
        <dbReference type="ARBA" id="ARBA00011975"/>
    </source>
</evidence>
<dbReference type="OrthoDB" id="414133at2759"/>
<dbReference type="InterPro" id="IPR001525">
    <property type="entry name" value="C5_MeTfrase"/>
</dbReference>
<dbReference type="Gene3D" id="3.90.120.10">
    <property type="entry name" value="DNA Methylase, subunit A, domain 2"/>
    <property type="match status" value="1"/>
</dbReference>
<dbReference type="PANTHER" id="PTHR10629">
    <property type="entry name" value="CYTOSINE-SPECIFIC METHYLTRANSFERASE"/>
    <property type="match status" value="1"/>
</dbReference>
<evidence type="ECO:0000256" key="4">
    <source>
        <dbReference type="ARBA" id="ARBA00022691"/>
    </source>
</evidence>
<proteinExistence type="inferred from homology"/>
<dbReference type="Proteomes" id="UP000028045">
    <property type="component" value="Unassembled WGS sequence"/>
</dbReference>
<organism evidence="7 8">
    <name type="scientific">Stachybotrys chartarum (strain CBS 109288 / IBT 7711)</name>
    <name type="common">Toxic black mold</name>
    <name type="synonym">Stilbospora chartarum</name>
    <dbReference type="NCBI Taxonomy" id="1280523"/>
    <lineage>
        <taxon>Eukaryota</taxon>
        <taxon>Fungi</taxon>
        <taxon>Dikarya</taxon>
        <taxon>Ascomycota</taxon>
        <taxon>Pezizomycotina</taxon>
        <taxon>Sordariomycetes</taxon>
        <taxon>Hypocreomycetidae</taxon>
        <taxon>Hypocreales</taxon>
        <taxon>Stachybotryaceae</taxon>
        <taxon>Stachybotrys</taxon>
    </lineage>
</organism>
<dbReference type="InterPro" id="IPR031303">
    <property type="entry name" value="C5_meth_CS"/>
</dbReference>
<comment type="similarity">
    <text evidence="5">Belongs to the class I-like SAM-binding methyltransferase superfamily. C5-methyltransferase family.</text>
</comment>
<evidence type="ECO:0000313" key="7">
    <source>
        <dbReference type="EMBL" id="KEY68636.1"/>
    </source>
</evidence>
<dbReference type="PROSITE" id="PS00095">
    <property type="entry name" value="C5_MTASE_2"/>
    <property type="match status" value="1"/>
</dbReference>
<evidence type="ECO:0000256" key="2">
    <source>
        <dbReference type="ARBA" id="ARBA00022603"/>
    </source>
</evidence>
<feature type="region of interest" description="Disordered" evidence="6">
    <location>
        <begin position="265"/>
        <end position="291"/>
    </location>
</feature>
<dbReference type="GO" id="GO:0003886">
    <property type="term" value="F:DNA (cytosine-5-)-methyltransferase activity"/>
    <property type="evidence" value="ECO:0007669"/>
    <property type="project" value="UniProtKB-EC"/>
</dbReference>
<name>A0A084ATK7_STACB</name>
<feature type="compositionally biased region" description="Basic and acidic residues" evidence="6">
    <location>
        <begin position="8"/>
        <end position="25"/>
    </location>
</feature>
<evidence type="ECO:0000256" key="5">
    <source>
        <dbReference type="PROSITE-ProRule" id="PRU01016"/>
    </source>
</evidence>
<keyword evidence="8" id="KW-1185">Reference proteome</keyword>
<feature type="active site" evidence="5">
    <location>
        <position position="376"/>
    </location>
</feature>
<protein>
    <recommendedName>
        <fullName evidence="1">DNA (cytosine-5-)-methyltransferase</fullName>
        <ecNumber evidence="1">2.1.1.37</ecNumber>
    </recommendedName>
</protein>
<gene>
    <name evidence="7" type="ORF">S7711_00516</name>
</gene>
<dbReference type="AlphaFoldDB" id="A0A084ATK7"/>
<evidence type="ECO:0000313" key="8">
    <source>
        <dbReference type="Proteomes" id="UP000028045"/>
    </source>
</evidence>